<dbReference type="Gene3D" id="1.20.1070.10">
    <property type="entry name" value="Rhodopsin 7-helix transmembrane proteins"/>
    <property type="match status" value="1"/>
</dbReference>
<feature type="transmembrane region" description="Helical" evidence="5">
    <location>
        <begin position="177"/>
        <end position="202"/>
    </location>
</feature>
<keyword evidence="3 5" id="KW-1133">Transmembrane helix</keyword>
<name>A0A193KU82_SCHMD</name>
<dbReference type="InterPro" id="IPR017452">
    <property type="entry name" value="GPCR_Rhodpsn_7TM"/>
</dbReference>
<dbReference type="PRINTS" id="PR00237">
    <property type="entry name" value="GPCRRHODOPSN"/>
</dbReference>
<dbReference type="InterPro" id="IPR052954">
    <property type="entry name" value="GPCR-Ligand_Int"/>
</dbReference>
<reference evidence="7" key="1">
    <citation type="journal article" date="2016" name="PLoS Biol.">
        <title>GPCRs Direct Germline Development and Somatic Gonad Function in Planarians.</title>
        <authorList>
            <person name="Saberi A."/>
            <person name="Jamal A."/>
            <person name="Beets I."/>
            <person name="Schoofs L."/>
            <person name="Newmark P.A."/>
        </authorList>
    </citation>
    <scope>NUCLEOTIDE SEQUENCE</scope>
</reference>
<feature type="transmembrane region" description="Helical" evidence="5">
    <location>
        <begin position="17"/>
        <end position="38"/>
    </location>
</feature>
<feature type="domain" description="G-protein coupled receptors family 1 profile" evidence="6">
    <location>
        <begin position="30"/>
        <end position="289"/>
    </location>
</feature>
<feature type="transmembrane region" description="Helical" evidence="5">
    <location>
        <begin position="129"/>
        <end position="150"/>
    </location>
</feature>
<feature type="transmembrane region" description="Helical" evidence="5">
    <location>
        <begin position="227"/>
        <end position="245"/>
    </location>
</feature>
<sequence>MGSLIENLIQAIYFGEFYLPLLIMFLGIPGNILSFLVMVQKQNRNKSTGVYMAGLAIFDFLVLIISLFLYWLFFNFFQNTDFQWACSVFRFLVQFLTQVSTYYIVARTFDRFLSICFPLKTRNFSTSSVALKIITLIPVLLFFINMHGFWTYKLLDVAGLNQKKCVFVSSSSEAVIFMFWELTLTTLFPFLTLIILNIGIIIRLHQKQDGVGETVDQNKRNAVQNQITRSLLLVSFMFLVLNMPYRADDLIWRYVAYENLSTLFYIRRVSYVYLHKVWYCHNAVNFYLYVLSGKKFRNEVKSLFKSDKKRLDYTKTSNVK</sequence>
<comment type="subcellular location">
    <subcellularLocation>
        <location evidence="1">Membrane</location>
    </subcellularLocation>
</comment>
<dbReference type="AlphaFoldDB" id="A0A193KU82"/>
<evidence type="ECO:0000259" key="6">
    <source>
        <dbReference type="PROSITE" id="PS50262"/>
    </source>
</evidence>
<dbReference type="SUPFAM" id="SSF81321">
    <property type="entry name" value="Family A G protein-coupled receptor-like"/>
    <property type="match status" value="1"/>
</dbReference>
<evidence type="ECO:0000256" key="4">
    <source>
        <dbReference type="ARBA" id="ARBA00023136"/>
    </source>
</evidence>
<evidence type="ECO:0000256" key="1">
    <source>
        <dbReference type="ARBA" id="ARBA00004370"/>
    </source>
</evidence>
<feature type="transmembrane region" description="Helical" evidence="5">
    <location>
        <begin position="50"/>
        <end position="76"/>
    </location>
</feature>
<evidence type="ECO:0000256" key="2">
    <source>
        <dbReference type="ARBA" id="ARBA00022692"/>
    </source>
</evidence>
<proteinExistence type="evidence at transcript level"/>
<keyword evidence="4 5" id="KW-0472">Membrane</keyword>
<dbReference type="EMBL" id="KX018862">
    <property type="protein sequence ID" value="ANO39023.1"/>
    <property type="molecule type" value="mRNA"/>
</dbReference>
<protein>
    <submittedName>
        <fullName evidence="7">GCR048</fullName>
    </submittedName>
</protein>
<dbReference type="PROSITE" id="PS50262">
    <property type="entry name" value="G_PROTEIN_RECEP_F1_2"/>
    <property type="match status" value="1"/>
</dbReference>
<organism evidence="7">
    <name type="scientific">Schmidtea mediterranea</name>
    <name type="common">Freshwater planarian flatworm</name>
    <dbReference type="NCBI Taxonomy" id="79327"/>
    <lineage>
        <taxon>Eukaryota</taxon>
        <taxon>Metazoa</taxon>
        <taxon>Spiralia</taxon>
        <taxon>Lophotrochozoa</taxon>
        <taxon>Platyhelminthes</taxon>
        <taxon>Rhabditophora</taxon>
        <taxon>Seriata</taxon>
        <taxon>Tricladida</taxon>
        <taxon>Continenticola</taxon>
        <taxon>Geoplanoidea</taxon>
        <taxon>Dugesiidae</taxon>
        <taxon>Schmidtea</taxon>
    </lineage>
</organism>
<dbReference type="PANTHER" id="PTHR46641:SF25">
    <property type="entry name" value="CNMAMIDE RECEPTOR-RELATED"/>
    <property type="match status" value="1"/>
</dbReference>
<dbReference type="GO" id="GO:0004930">
    <property type="term" value="F:G protein-coupled receptor activity"/>
    <property type="evidence" value="ECO:0007669"/>
    <property type="project" value="InterPro"/>
</dbReference>
<dbReference type="GO" id="GO:0016020">
    <property type="term" value="C:membrane"/>
    <property type="evidence" value="ECO:0007669"/>
    <property type="project" value="UniProtKB-SubCell"/>
</dbReference>
<keyword evidence="2 5" id="KW-0812">Transmembrane</keyword>
<feature type="transmembrane region" description="Helical" evidence="5">
    <location>
        <begin position="82"/>
        <end position="105"/>
    </location>
</feature>
<evidence type="ECO:0000256" key="3">
    <source>
        <dbReference type="ARBA" id="ARBA00022989"/>
    </source>
</evidence>
<evidence type="ECO:0000256" key="5">
    <source>
        <dbReference type="SAM" id="Phobius"/>
    </source>
</evidence>
<dbReference type="Pfam" id="PF00001">
    <property type="entry name" value="7tm_1"/>
    <property type="match status" value="1"/>
</dbReference>
<accession>A0A193KU82</accession>
<evidence type="ECO:0000313" key="7">
    <source>
        <dbReference type="EMBL" id="ANO39023.1"/>
    </source>
</evidence>
<dbReference type="InterPro" id="IPR000276">
    <property type="entry name" value="GPCR_Rhodpsn"/>
</dbReference>
<dbReference type="PANTHER" id="PTHR46641">
    <property type="entry name" value="FMRFAMIDE RECEPTOR-RELATED"/>
    <property type="match status" value="1"/>
</dbReference>
<gene>
    <name evidence="7" type="primary">gcr048</name>
</gene>